<geneLocation type="plasmid" evidence="1 2">
    <name>pCI2</name>
</geneLocation>
<sequence>MGTAVVKISAQERFWRHVVKGPDPDDCWIWTGAVSDDGYGRFWLPVSGGRQRAVRPQRYAYQEMTGVALPSRTLLLHACDVPICVHVDPDPRRSHATPGTHRQNMLDRAQKGRHVNQWTAVHYRGLPRAERVRRSRALRDAVRDHGWDPTLIHRALNGIDPDQPMLW</sequence>
<accession>A0A0D5CM39</accession>
<dbReference type="AlphaFoldDB" id="A0A0D5CM39"/>
<dbReference type="Proteomes" id="UP000032604">
    <property type="component" value="Plasmid pCI2"/>
</dbReference>
<dbReference type="PATRIC" id="fig|33014.5.peg.3223"/>
<dbReference type="HOGENOM" id="CLU_119978_0_0_11"/>
<dbReference type="RefSeq" id="WP_045530874.1">
    <property type="nucleotide sequence ID" value="NZ_MZMO01000002.1"/>
</dbReference>
<evidence type="ECO:0008006" key="3">
    <source>
        <dbReference type="Google" id="ProtNLM"/>
    </source>
</evidence>
<name>A0A0D5CM39_9MICO</name>
<organism evidence="1 2">
    <name type="scientific">Clavibacter michiganensis subsp. insidiosus</name>
    <dbReference type="NCBI Taxonomy" id="33014"/>
    <lineage>
        <taxon>Bacteria</taxon>
        <taxon>Bacillati</taxon>
        <taxon>Actinomycetota</taxon>
        <taxon>Actinomycetes</taxon>
        <taxon>Micrococcales</taxon>
        <taxon>Microbacteriaceae</taxon>
        <taxon>Clavibacter</taxon>
    </lineage>
</organism>
<dbReference type="KEGG" id="cmh:VO01_15625"/>
<reference evidence="1 2" key="1">
    <citation type="journal article" date="2015" name="Genome Announc.">
        <title>Complete Genome Sequence of Clavibacter michiganensis subsp. insidiosus R1-1 Using PacBio Single-Molecule Real-Time Technology.</title>
        <authorList>
            <person name="Lu Y."/>
            <person name="Samac D.A."/>
            <person name="Glazebrook J."/>
            <person name="Ishimaru C.A."/>
        </authorList>
    </citation>
    <scope>NUCLEOTIDE SEQUENCE [LARGE SCALE GENOMIC DNA]</scope>
    <source>
        <strain evidence="1 2">R1-1</strain>
        <plasmid evidence="1 2">pCI2</plasmid>
    </source>
</reference>
<evidence type="ECO:0000313" key="2">
    <source>
        <dbReference type="Proteomes" id="UP000032604"/>
    </source>
</evidence>
<proteinExistence type="predicted"/>
<keyword evidence="1" id="KW-0614">Plasmid</keyword>
<gene>
    <name evidence="1" type="ORF">VO01_15625</name>
</gene>
<evidence type="ECO:0000313" key="1">
    <source>
        <dbReference type="EMBL" id="AJW80673.1"/>
    </source>
</evidence>
<dbReference type="EMBL" id="CP011045">
    <property type="protein sequence ID" value="AJW80673.1"/>
    <property type="molecule type" value="Genomic_DNA"/>
</dbReference>
<protein>
    <recommendedName>
        <fullName evidence="3">HNH endonuclease</fullName>
    </recommendedName>
</protein>